<evidence type="ECO:0000313" key="3">
    <source>
        <dbReference type="Proteomes" id="UP000198956"/>
    </source>
</evidence>
<dbReference type="GeneID" id="97141781"/>
<accession>A0A1G7Y4W7</accession>
<dbReference type="Proteomes" id="UP000826616">
    <property type="component" value="Chromosome"/>
</dbReference>
<dbReference type="EMBL" id="FNDE01000005">
    <property type="protein sequence ID" value="SDG91306.1"/>
    <property type="molecule type" value="Genomic_DNA"/>
</dbReference>
<protein>
    <recommendedName>
        <fullName evidence="5">Serine protease</fullName>
    </recommendedName>
</protein>
<organism evidence="2 3">
    <name type="scientific">Aneurinibacillus thermoaerophilus</name>
    <dbReference type="NCBI Taxonomy" id="143495"/>
    <lineage>
        <taxon>Bacteria</taxon>
        <taxon>Bacillati</taxon>
        <taxon>Bacillota</taxon>
        <taxon>Bacilli</taxon>
        <taxon>Bacillales</taxon>
        <taxon>Paenibacillaceae</taxon>
        <taxon>Aneurinibacillus group</taxon>
        <taxon>Aneurinibacillus</taxon>
    </lineage>
</organism>
<dbReference type="RefSeq" id="WP_175493557.1">
    <property type="nucleotide sequence ID" value="NZ_CP080764.1"/>
</dbReference>
<sequence>MKQVKEIENRIAMLSREILLLKKQLRTIQDTCKHDFKEDAYVRTCKKCGFSEALYY</sequence>
<evidence type="ECO:0008006" key="5">
    <source>
        <dbReference type="Google" id="ProtNLM"/>
    </source>
</evidence>
<dbReference type="EMBL" id="CP080764">
    <property type="protein sequence ID" value="QYY41361.1"/>
    <property type="molecule type" value="Genomic_DNA"/>
</dbReference>
<proteinExistence type="predicted"/>
<name>A0A1G7Y4W7_ANETH</name>
<keyword evidence="4" id="KW-1185">Reference proteome</keyword>
<dbReference type="Proteomes" id="UP000198956">
    <property type="component" value="Unassembled WGS sequence"/>
</dbReference>
<evidence type="ECO:0000313" key="4">
    <source>
        <dbReference type="Proteomes" id="UP000826616"/>
    </source>
</evidence>
<evidence type="ECO:0000313" key="1">
    <source>
        <dbReference type="EMBL" id="QYY41361.1"/>
    </source>
</evidence>
<reference evidence="2 3" key="1">
    <citation type="submission" date="2016-10" db="EMBL/GenBank/DDBJ databases">
        <authorList>
            <person name="de Groot N.N."/>
        </authorList>
    </citation>
    <scope>NUCLEOTIDE SEQUENCE [LARGE SCALE GENOMIC DNA]</scope>
    <source>
        <strain evidence="2 3">L 420-91</strain>
    </source>
</reference>
<gene>
    <name evidence="1" type="ORF">K3F53_10405</name>
    <name evidence="2" type="ORF">SAMN04489735_1005115</name>
</gene>
<reference evidence="1 4" key="2">
    <citation type="submission" date="2021-08" db="EMBL/GenBank/DDBJ databases">
        <title>Complete genome sequence of the strain Aneurinibacillus thermoaerophilus CCM 8960.</title>
        <authorList>
            <person name="Musilova J."/>
            <person name="Kourilova X."/>
            <person name="Pernicova I."/>
            <person name="Bezdicek M."/>
            <person name="Lengerova M."/>
            <person name="Obruca S."/>
            <person name="Sedlar K."/>
        </authorList>
    </citation>
    <scope>NUCLEOTIDE SEQUENCE [LARGE SCALE GENOMIC DNA]</scope>
    <source>
        <strain evidence="1 4">CCM 8960</strain>
    </source>
</reference>
<evidence type="ECO:0000313" key="2">
    <source>
        <dbReference type="EMBL" id="SDG91306.1"/>
    </source>
</evidence>
<dbReference type="AlphaFoldDB" id="A0A1G7Y4W7"/>